<feature type="domain" description="Sushi" evidence="13">
    <location>
        <begin position="1182"/>
        <end position="1240"/>
    </location>
</feature>
<evidence type="ECO:0000259" key="13">
    <source>
        <dbReference type="PROSITE" id="PS50923"/>
    </source>
</evidence>
<feature type="domain" description="Sushi" evidence="13">
    <location>
        <begin position="400"/>
        <end position="459"/>
    </location>
</feature>
<feature type="disulfide bond" evidence="9">
    <location>
        <begin position="1454"/>
        <end position="1481"/>
    </location>
</feature>
<feature type="domain" description="Sushi" evidence="13">
    <location>
        <begin position="26"/>
        <end position="90"/>
    </location>
</feature>
<feature type="domain" description="Sushi" evidence="13">
    <location>
        <begin position="621"/>
        <end position="683"/>
    </location>
</feature>
<feature type="domain" description="Sushi" evidence="13">
    <location>
        <begin position="1303"/>
        <end position="1362"/>
    </location>
</feature>
<evidence type="ECO:0000256" key="8">
    <source>
        <dbReference type="ARBA" id="ARBA00023180"/>
    </source>
</evidence>
<evidence type="ECO:0000256" key="9">
    <source>
        <dbReference type="PROSITE-ProRule" id="PRU00302"/>
    </source>
</evidence>
<feature type="disulfide bond" evidence="9">
    <location>
        <begin position="1139"/>
        <end position="1166"/>
    </location>
</feature>
<feature type="disulfide bond" evidence="9">
    <location>
        <begin position="2063"/>
        <end position="2090"/>
    </location>
</feature>
<gene>
    <name evidence="14" type="ORF">KIL84_006265</name>
</gene>
<feature type="disulfide bond" evidence="9">
    <location>
        <begin position="1211"/>
        <end position="1238"/>
    </location>
</feature>
<evidence type="ECO:0000256" key="11">
    <source>
        <dbReference type="SAM" id="Phobius"/>
    </source>
</evidence>
<keyword evidence="11" id="KW-0812">Transmembrane</keyword>
<keyword evidence="15" id="KW-1185">Reference proteome</keyword>
<feature type="disulfide bond" evidence="9">
    <location>
        <begin position="714"/>
        <end position="741"/>
    </location>
</feature>
<dbReference type="FunFam" id="2.10.70.10:FF:000055">
    <property type="entry name" value="Complement decay-accelerating factor, GPI-anchored"/>
    <property type="match status" value="2"/>
</dbReference>
<feature type="disulfide bond" evidence="9">
    <location>
        <begin position="430"/>
        <end position="457"/>
    </location>
</feature>
<keyword evidence="1" id="KW-0399">Innate immunity</keyword>
<feature type="disulfide bond" evidence="9">
    <location>
        <begin position="1942"/>
        <end position="1969"/>
    </location>
</feature>
<feature type="domain" description="Sushi" evidence="13">
    <location>
        <begin position="279"/>
        <end position="337"/>
    </location>
</feature>
<proteinExistence type="predicted"/>
<dbReference type="Proteomes" id="UP000827986">
    <property type="component" value="Unassembled WGS sequence"/>
</dbReference>
<evidence type="ECO:0000256" key="2">
    <source>
        <dbReference type="ARBA" id="ARBA00022659"/>
    </source>
</evidence>
<feature type="region of interest" description="Disordered" evidence="10">
    <location>
        <begin position="2299"/>
        <end position="2386"/>
    </location>
</feature>
<dbReference type="SMART" id="SM00032">
    <property type="entry name" value="CCP"/>
    <property type="match status" value="35"/>
</dbReference>
<feature type="disulfide bond" evidence="9">
    <location>
        <begin position="837"/>
        <end position="864"/>
    </location>
</feature>
<keyword evidence="8" id="KW-0325">Glycoprotein</keyword>
<dbReference type="PANTHER" id="PTHR45656">
    <property type="entry name" value="PROTEIN CBR-CLEC-78"/>
    <property type="match status" value="1"/>
</dbReference>
<feature type="disulfide bond" evidence="9">
    <location>
        <begin position="247"/>
        <end position="274"/>
    </location>
</feature>
<feature type="domain" description="Sushi" evidence="13">
    <location>
        <begin position="461"/>
        <end position="521"/>
    </location>
</feature>
<comment type="caution">
    <text evidence="9">Lacks conserved residue(s) required for the propagation of feature annotation.</text>
</comment>
<evidence type="ECO:0000256" key="12">
    <source>
        <dbReference type="SAM" id="SignalP"/>
    </source>
</evidence>
<feature type="disulfide bond" evidence="9">
    <location>
        <begin position="956"/>
        <end position="983"/>
    </location>
</feature>
<evidence type="ECO:0000313" key="15">
    <source>
        <dbReference type="Proteomes" id="UP000827986"/>
    </source>
</evidence>
<feature type="disulfide bond" evidence="9">
    <location>
        <begin position="1333"/>
        <end position="1360"/>
    </location>
</feature>
<feature type="domain" description="Sushi" evidence="13">
    <location>
        <begin position="2093"/>
        <end position="2152"/>
    </location>
</feature>
<feature type="domain" description="Sushi" evidence="13">
    <location>
        <begin position="1484"/>
        <end position="1543"/>
    </location>
</feature>
<feature type="domain" description="Sushi" evidence="13">
    <location>
        <begin position="1726"/>
        <end position="1786"/>
    </location>
</feature>
<feature type="disulfide bond" evidence="9">
    <location>
        <begin position="2156"/>
        <end position="2199"/>
    </location>
</feature>
<evidence type="ECO:0000256" key="3">
    <source>
        <dbReference type="ARBA" id="ARBA00022729"/>
    </source>
</evidence>
<feature type="domain" description="Sushi" evidence="13">
    <location>
        <begin position="1544"/>
        <end position="1602"/>
    </location>
</feature>
<feature type="disulfide bond" evidence="9">
    <location>
        <begin position="2185"/>
        <end position="2212"/>
    </location>
</feature>
<evidence type="ECO:0000256" key="7">
    <source>
        <dbReference type="ARBA" id="ARBA00023157"/>
    </source>
</evidence>
<feature type="domain" description="Sushi" evidence="13">
    <location>
        <begin position="152"/>
        <end position="216"/>
    </location>
</feature>
<feature type="domain" description="Sushi" evidence="13">
    <location>
        <begin position="1787"/>
        <end position="1850"/>
    </location>
</feature>
<evidence type="ECO:0000256" key="1">
    <source>
        <dbReference type="ARBA" id="ARBA00022588"/>
    </source>
</evidence>
<feature type="disulfide bond" evidence="9">
    <location>
        <begin position="492"/>
        <end position="519"/>
    </location>
</feature>
<feature type="domain" description="Sushi" evidence="13">
    <location>
        <begin position="1912"/>
        <end position="1971"/>
    </location>
</feature>
<feature type="domain" description="Sushi" evidence="13">
    <location>
        <begin position="806"/>
        <end position="866"/>
    </location>
</feature>
<feature type="disulfide bond" evidence="9">
    <location>
        <begin position="1078"/>
        <end position="1105"/>
    </location>
</feature>
<feature type="disulfide bond" evidence="9">
    <location>
        <begin position="1635"/>
        <end position="1662"/>
    </location>
</feature>
<keyword evidence="5" id="KW-0391">Immunity</keyword>
<keyword evidence="2 9" id="KW-0768">Sushi</keyword>
<dbReference type="FunFam" id="2.10.70.10:FF:000070">
    <property type="entry name" value="Complement C3d receptor 2"/>
    <property type="match status" value="6"/>
</dbReference>
<dbReference type="FunFam" id="2.10.70.10:FF:000038">
    <property type="entry name" value="Complement component receptor type 1"/>
    <property type="match status" value="1"/>
</dbReference>
<feature type="disulfide bond" evidence="9">
    <location>
        <begin position="2123"/>
        <end position="2150"/>
    </location>
</feature>
<feature type="domain" description="Sushi" evidence="13">
    <location>
        <begin position="1604"/>
        <end position="1664"/>
    </location>
</feature>
<feature type="disulfide bond" evidence="9">
    <location>
        <begin position="775"/>
        <end position="802"/>
    </location>
</feature>
<reference evidence="14" key="1">
    <citation type="submission" date="2021-09" db="EMBL/GenBank/DDBJ databases">
        <title>The genome of Mauremys mutica provides insights into the evolution of semi-aquatic lifestyle.</title>
        <authorList>
            <person name="Gong S."/>
            <person name="Gao Y."/>
        </authorList>
    </citation>
    <scope>NUCLEOTIDE SEQUENCE</scope>
    <source>
        <strain evidence="14">MM-2020</strain>
        <tissue evidence="14">Muscle</tissue>
    </source>
</reference>
<evidence type="ECO:0000313" key="14">
    <source>
        <dbReference type="EMBL" id="KAH1170647.1"/>
    </source>
</evidence>
<feature type="signal peptide" evidence="12">
    <location>
        <begin position="1"/>
        <end position="22"/>
    </location>
</feature>
<keyword evidence="11" id="KW-0472">Membrane</keyword>
<feature type="disulfide bond" evidence="9">
    <location>
        <begin position="1392"/>
        <end position="1419"/>
    </location>
</feature>
<feature type="domain" description="Sushi" evidence="13">
    <location>
        <begin position="1851"/>
        <end position="1911"/>
    </location>
</feature>
<dbReference type="InterPro" id="IPR035976">
    <property type="entry name" value="Sushi/SCR/CCP_sf"/>
</dbReference>
<dbReference type="InterPro" id="IPR051277">
    <property type="entry name" value="SEZ6_CSMD_C4BPB_Regulators"/>
</dbReference>
<feature type="disulfide bond" evidence="9">
    <location>
        <begin position="897"/>
        <end position="924"/>
    </location>
</feature>
<keyword evidence="7 9" id="KW-1015">Disulfide bond</keyword>
<feature type="disulfide bond" evidence="9">
    <location>
        <begin position="1573"/>
        <end position="1600"/>
    </location>
</feature>
<evidence type="ECO:0000256" key="10">
    <source>
        <dbReference type="SAM" id="MobiDB-lite"/>
    </source>
</evidence>
<feature type="domain" description="Sushi" evidence="13">
    <location>
        <begin position="1048"/>
        <end position="1107"/>
    </location>
</feature>
<name>A0A9D3WYZ7_9SAUR</name>
<accession>A0A9D3WYZ7</accession>
<feature type="disulfide bond" evidence="9">
    <location>
        <begin position="154"/>
        <end position="197"/>
    </location>
</feature>
<dbReference type="InterPro" id="IPR000436">
    <property type="entry name" value="Sushi_SCR_CCP_dom"/>
</dbReference>
<feature type="disulfide bond" evidence="9">
    <location>
        <begin position="308"/>
        <end position="335"/>
    </location>
</feature>
<sequence>MRRALLLLRLLGGFAALLAAAAQDAVGCGVPTRLSFAELRNEYKNQNDFSIGKTAKYMCRPGYRRDPQLQPTIKCLENGRWSEALEFCKKKSCGHPGEPENGRVIITDIQFGSTVTFTCEEGHRLIGKPYRRCEIYGMRVAWSGEVPICERIPCLPPPDIPNGRHTGVIMDGFSYGSVVTYKCESSYPLTGEATIHCTTKDGLNGEWSARPPRCGEVRCPAPQIRNGRRVSGDRNVYSYKDSVTFECNPGYTMKGHSLSQCQTDDTWDPPLPVCELGKLTCISPEVENGRTNGVQPAYRPRDLVVFECDPGFTLSGSPETRCQDDGRWDPPVPVCERMLQCPSPPAIANGKTSIQASAVFTTGTSVNYSCEPGYSLTGQASIYCTASATWSSLPPQCEEVLCITPEIQNGRKVAGHGPVYRPRDTVRFECDPGYTLNGSRHIQCRDDGTWDPPVPACIQALPCPPPPVIVNGKHNAKPLAAFPSGTYVNYSCEPDYALRGEASIYCTTSGTWSHPSPLCEEGCGVPTRLSFAELKSEYKNQSSFPVGKTINYTCRPGYKKSCGHPGEPENGRVIVTDILVGSTVNFTCEEGHRLIGQPYRRCEIYGTRVAWSGEVPICERIPCLPPPDIPNGRRTLMKNFFYGSAVTYKCDSGYPLTGEASIHCTTEDGLNGVWNARPPRCGEVRCPVPQIQNGRRVSGDRQVYSYKDSVTFECDPGYTMKGHRLSECQTDDTWDPPLPVCEPGKSTCVNPEVENGRTNGVQPAYRPRDIVVFECDPGYTLSGSPETQCQDDGRWDPPVPVCERMLQCPSPPAIANGKPSSRDLAVFTSGTSVNYSCEPGYSLTGQASIYCTASGTWSPPPPRCEEVLCIAPEIQHGREVAGRGPVYRPRDTVRFECDPGYYLIGSRQIQCRDDGTWDLPVPVCIQVTCVSPEVENGRTNGVQTAYRPRDIIVFECNPGYTLSGSPETQCQDDGRWDPPVPVCERMLQCPAPPIIANGKPSSRDLAVFTTGTSVNYSCEPGYSLTGQAYIYCTASGTWSPPPPRCEEVLCIAPEIQNGRKVAGRGPVYRPRDTVRFECDPGHTLNGSRQIQCRDEGTWDPPVPACIQEVRCPVPQIQNGRRVSGDRQVYSYKDSVTFECDPGYTMKGHSLSQCQADDTWDPPLPVCEPVSGAWNCLLLQCEATCVNPEVENGRTNGVQPAYRPRDIVVFECDPGYTLSGSPETQCQDDGRWDPPVPVCERMLQCPSPPAIANGKPSSRDLAVFTTGTSVNYSCEPGYSLTGQASIYCTASGTWSPPPPRCEEVLCIAPEIQHGREVAGRGPVYRPRDTVRFECDPGYYLIGSRQIQCRDDGTWDLPVPVCIQVTCVSPEVENGRTNGVQPAYRPRDIVVFECNPGYTLSGSPETQCQDDGRWDPPVPVCERMLQCPSPPAIANGKPSGRDLAVFTTGTSVNYSCEPGYSLTGQASIYCMASGTWSLPPPRCEEVLCIAPEIQNGRKVVGRGPVYRPKDMVRFECDPGYTLNGSHHIQCQDDGTWDPPVPVCIQATCVSPEVENGRTNGVQPAYRPRDLVVFECDPGYTLSGSPETQCQDDGRWDPPVPVCERMLQCPSPPAIANGKPSGQDLAVFTSGTSVNYSCEPGYSLTGQASIYCTASGTWSPPPPRCEEVLCIIPEIQNGRKVAGRGPVYRPRDTVRFECDPGYTLNGSRHIQCRDDGTWNPPVPACIQALLCPPPPVIVNGKHNAKPLTAFPSGTYVNYSCEPGYALCGEASIYCTTSGTWSHPSPLCEDGCGVPTRLSFAELKSEYKNQSYFPVGKTINYTCRPGYSRQPQIPPTITCLQNRTWSEALKFCKKKSCGHPGEPENGRVIITDILFGSTVNFTCEEGHQLIGRPYRRCEIYETRVAWSGEVPICEKVRCPAPQIRNGRRVSGDRHVYSYKDSVTFECDPGYTMKGHRLSHCQTDDTWDPPLPVCEPVTCVSPEVENGRTNGVQTAYRPRDLVVFKCDPGYTLSGSPKTRCQNDGRWDPPVPVCERMLRCPSPPAIANGKTSGWDLAVFTTGTSVNYSCEPGYSLTGQASIYCMASRTWSPPPPQCEEVLCITPEIQHGRKVAGHGPVYRPRDTVRFKCDPGYTLNGSRQIQCRDDRTWDLPVPACIQVLPCPAPPVIVKGKHNAKPLAAFPSGTYVNYSCEPGYVLRGEASIYCTTSGTWSHSSPLCEGSYNFISVVLGIAGGVLLLLLVTIIMWIMSKQNAGQETASHHGRVFCLENTKAFPSPSLWAAVPVPLSRNTNQTRHAPASSAFLARRKAETQSSGTELQQLPAPRKQRSGPNPSGAFLPPRPGLLAPRLVAPERSWGQTSSRRRGAGPLCASFAPGSPGGSGRTLPRAPKVHAQLRPLPLLPLQLRQ</sequence>
<evidence type="ECO:0000256" key="5">
    <source>
        <dbReference type="ARBA" id="ARBA00022859"/>
    </source>
</evidence>
<feature type="disulfide bond" evidence="9">
    <location>
        <begin position="2034"/>
        <end position="2077"/>
    </location>
</feature>
<feature type="domain" description="Sushi" evidence="13">
    <location>
        <begin position="867"/>
        <end position="926"/>
    </location>
</feature>
<organism evidence="14 15">
    <name type="scientific">Mauremys mutica</name>
    <name type="common">yellowpond turtle</name>
    <dbReference type="NCBI Taxonomy" id="74926"/>
    <lineage>
        <taxon>Eukaryota</taxon>
        <taxon>Metazoa</taxon>
        <taxon>Chordata</taxon>
        <taxon>Craniata</taxon>
        <taxon>Vertebrata</taxon>
        <taxon>Euteleostomi</taxon>
        <taxon>Archelosauria</taxon>
        <taxon>Testudinata</taxon>
        <taxon>Testudines</taxon>
        <taxon>Cryptodira</taxon>
        <taxon>Durocryptodira</taxon>
        <taxon>Testudinoidea</taxon>
        <taxon>Geoemydidae</taxon>
        <taxon>Geoemydinae</taxon>
        <taxon>Mauremys</taxon>
    </lineage>
</organism>
<feature type="disulfide bond" evidence="9">
    <location>
        <begin position="1606"/>
        <end position="1649"/>
    </location>
</feature>
<dbReference type="FunFam" id="2.10.70.10:FF:000014">
    <property type="entry name" value="Membrane cofactor protein"/>
    <property type="match status" value="19"/>
</dbReference>
<feature type="domain" description="Sushi" evidence="13">
    <location>
        <begin position="2154"/>
        <end position="2214"/>
    </location>
</feature>
<dbReference type="GO" id="GO:0006958">
    <property type="term" value="P:complement activation, classical pathway"/>
    <property type="evidence" value="ECO:0007669"/>
    <property type="project" value="UniProtKB-KW"/>
</dbReference>
<feature type="domain" description="Sushi" evidence="13">
    <location>
        <begin position="217"/>
        <end position="276"/>
    </location>
</feature>
<feature type="domain" description="Sushi" evidence="13">
    <location>
        <begin position="1363"/>
        <end position="1421"/>
    </location>
</feature>
<comment type="caution">
    <text evidence="14">The sequence shown here is derived from an EMBL/GenBank/DDBJ whole genome shotgun (WGS) entry which is preliminary data.</text>
</comment>
<feature type="disulfide bond" evidence="9">
    <location>
        <begin position="1728"/>
        <end position="1771"/>
    </location>
</feature>
<dbReference type="PANTHER" id="PTHR45656:SF4">
    <property type="entry name" value="PROTEIN CBR-CLEC-78"/>
    <property type="match status" value="1"/>
</dbReference>
<feature type="disulfide bond" evidence="9">
    <location>
        <begin position="370"/>
        <end position="397"/>
    </location>
</feature>
<keyword evidence="6" id="KW-0180">Complement pathway</keyword>
<feature type="disulfide bond" evidence="9">
    <location>
        <begin position="1425"/>
        <end position="1468"/>
    </location>
</feature>
<feature type="transmembrane region" description="Helical" evidence="11">
    <location>
        <begin position="2218"/>
        <end position="2241"/>
    </location>
</feature>
<keyword evidence="4" id="KW-0677">Repeat</keyword>
<feature type="disulfide bond" evidence="9">
    <location>
        <begin position="1018"/>
        <end position="1045"/>
    </location>
</feature>
<dbReference type="GO" id="GO:0045087">
    <property type="term" value="P:innate immune response"/>
    <property type="evidence" value="ECO:0007669"/>
    <property type="project" value="UniProtKB-KW"/>
</dbReference>
<feature type="compositionally biased region" description="Low complexity" evidence="10">
    <location>
        <begin position="2328"/>
        <end position="2342"/>
    </location>
</feature>
<feature type="domain" description="Sushi" evidence="13">
    <location>
        <begin position="2032"/>
        <end position="2092"/>
    </location>
</feature>
<feature type="disulfide bond" evidence="9">
    <location>
        <begin position="1273"/>
        <end position="1300"/>
    </location>
</feature>
<feature type="domain" description="Sushi" evidence="13">
    <location>
        <begin position="91"/>
        <end position="151"/>
    </location>
</feature>
<feature type="domain" description="Sushi" evidence="13">
    <location>
        <begin position="1109"/>
        <end position="1168"/>
    </location>
</feature>
<protein>
    <recommendedName>
        <fullName evidence="13">Sushi domain-containing protein</fullName>
    </recommendedName>
</protein>
<feature type="domain" description="Sushi" evidence="13">
    <location>
        <begin position="746"/>
        <end position="804"/>
    </location>
</feature>
<feature type="disulfide bond" evidence="9">
    <location>
        <begin position="463"/>
        <end position="506"/>
    </location>
</feature>
<keyword evidence="3 12" id="KW-0732">Signal</keyword>
<feature type="domain" description="Sushi" evidence="13">
    <location>
        <begin position="1423"/>
        <end position="1483"/>
    </location>
</feature>
<dbReference type="Gene3D" id="2.10.70.10">
    <property type="entry name" value="Complement Module, domain 1"/>
    <property type="match status" value="36"/>
</dbReference>
<feature type="domain" description="Sushi" evidence="13">
    <location>
        <begin position="927"/>
        <end position="985"/>
    </location>
</feature>
<dbReference type="Pfam" id="PF00084">
    <property type="entry name" value="Sushi"/>
    <property type="match status" value="36"/>
</dbReference>
<feature type="domain" description="Sushi" evidence="13">
    <location>
        <begin position="339"/>
        <end position="399"/>
    </location>
</feature>
<dbReference type="PROSITE" id="PS50923">
    <property type="entry name" value="SUSHI"/>
    <property type="match status" value="35"/>
</dbReference>
<feature type="domain" description="Sushi" evidence="13">
    <location>
        <begin position="684"/>
        <end position="743"/>
    </location>
</feature>
<feature type="domain" description="Sushi" evidence="13">
    <location>
        <begin position="1972"/>
        <end position="2030"/>
    </location>
</feature>
<feature type="chain" id="PRO_5038415443" description="Sushi domain-containing protein" evidence="12">
    <location>
        <begin position="23"/>
        <end position="2400"/>
    </location>
</feature>
<evidence type="ECO:0000256" key="4">
    <source>
        <dbReference type="ARBA" id="ARBA00022737"/>
    </source>
</evidence>
<dbReference type="SUPFAM" id="SSF57535">
    <property type="entry name" value="Complement control module/SCR domain"/>
    <property type="match status" value="35"/>
</dbReference>
<dbReference type="CDD" id="cd00033">
    <property type="entry name" value="CCP"/>
    <property type="match status" value="35"/>
</dbReference>
<evidence type="ECO:0000256" key="6">
    <source>
        <dbReference type="ARBA" id="ARBA00022875"/>
    </source>
</evidence>
<feature type="domain" description="Sushi" evidence="13">
    <location>
        <begin position="1665"/>
        <end position="1724"/>
    </location>
</feature>
<dbReference type="EMBL" id="JAHDVG010000483">
    <property type="protein sequence ID" value="KAH1170647.1"/>
    <property type="molecule type" value="Genomic_DNA"/>
</dbReference>
<feature type="disulfide bond" evidence="9">
    <location>
        <begin position="989"/>
        <end position="1032"/>
    </location>
</feature>
<feature type="disulfide bond" evidence="9">
    <location>
        <begin position="1757"/>
        <end position="1784"/>
    </location>
</feature>
<feature type="domain" description="Sushi" evidence="13">
    <location>
        <begin position="987"/>
        <end position="1047"/>
    </location>
</feature>
<feature type="disulfide bond" evidence="9">
    <location>
        <begin position="1244"/>
        <end position="1287"/>
    </location>
</feature>
<feature type="disulfide bond" evidence="9">
    <location>
        <begin position="341"/>
        <end position="384"/>
    </location>
</feature>
<keyword evidence="11" id="KW-1133">Transmembrane helix</keyword>
<feature type="domain" description="Sushi" evidence="13">
    <location>
        <begin position="1242"/>
        <end position="1302"/>
    </location>
</feature>
<feature type="disulfide bond" evidence="9">
    <location>
        <begin position="2001"/>
        <end position="2028"/>
    </location>
</feature>
<feature type="domain" description="Sushi" evidence="13">
    <location>
        <begin position="560"/>
        <end position="620"/>
    </location>
</feature>
<feature type="disulfide bond" evidence="9">
    <location>
        <begin position="1695"/>
        <end position="1722"/>
    </location>
</feature>
<feature type="disulfide bond" evidence="9">
    <location>
        <begin position="1514"/>
        <end position="1541"/>
    </location>
</feature>
<feature type="disulfide bond" evidence="9">
    <location>
        <begin position="808"/>
        <end position="851"/>
    </location>
</feature>